<sequence length="483" mass="54249">MDSLSVTASIIAILQVTATLVSYANDVKDAPKDRARFAMEALSLSSLLLNLRYQIEDETCEKSNEAWTRQVTLLGLPDGPLDHYRHALEKLQVKIVSGKGLVKIGDALWWRFTKEEVAGILLRIERLKSLIQIALQMDHFKLSQAIKTSLDEIYDNGKGIKIDLAVVRSQIPAIQGSVGAIQDSVGALQESVDAVQQERDRKKNQVFVKWISSANYVSQQSDFISRREPGTGQWFLDSPEFNKWTDEPSQTLFCPGIPGSGKTMVSAITVDHLRKVADRALGHPPGAKAANMRHKQNTTSLLSAILKQLVQAKPSAAKAANTLYERHCDHETRPSLDEIFATLKTTMMSFWTVYVVIDALDECADRDGTRGQFLGKLLDLQQEFDVRLMVTSRDNPDIVSQFKYSLTLEIQASPADVKRYTGSLNLCNATRSYREKWKIRLVRQWMAYSLRDKRTKAKVQSMLDMLPRGAEALEEAYDGAIRE</sequence>
<keyword evidence="2" id="KW-0732">Signal</keyword>
<evidence type="ECO:0000259" key="3">
    <source>
        <dbReference type="Pfam" id="PF24883"/>
    </source>
</evidence>
<feature type="signal peptide" evidence="2">
    <location>
        <begin position="1"/>
        <end position="18"/>
    </location>
</feature>
<dbReference type="VEuPathDB" id="FungiDB:GMDG_01258"/>
<evidence type="ECO:0000256" key="2">
    <source>
        <dbReference type="SAM" id="SignalP"/>
    </source>
</evidence>
<proteinExistence type="predicted"/>
<feature type="chain" id="PRO_5003989730" description="Nephrocystin 3-like N-terminal domain-containing protein" evidence="2">
    <location>
        <begin position="19"/>
        <end position="483"/>
    </location>
</feature>
<accession>L8FRI5</accession>
<dbReference type="Proteomes" id="UP000011064">
    <property type="component" value="Unassembled WGS sequence"/>
</dbReference>
<keyword evidence="1" id="KW-0677">Repeat</keyword>
<name>L8FRI5_PSED2</name>
<dbReference type="InterPro" id="IPR056884">
    <property type="entry name" value="NPHP3-like_N"/>
</dbReference>
<dbReference type="Gene3D" id="3.40.50.300">
    <property type="entry name" value="P-loop containing nucleotide triphosphate hydrolases"/>
    <property type="match status" value="1"/>
</dbReference>
<gene>
    <name evidence="4" type="ORF">GMDG_01258</name>
</gene>
<evidence type="ECO:0000313" key="4">
    <source>
        <dbReference type="EMBL" id="ELR03507.1"/>
    </source>
</evidence>
<dbReference type="STRING" id="658429.L8FRI5"/>
<dbReference type="InParanoid" id="L8FRI5"/>
<dbReference type="OrthoDB" id="448455at2759"/>
<dbReference type="Pfam" id="PF24883">
    <property type="entry name" value="NPHP3_N"/>
    <property type="match status" value="1"/>
</dbReference>
<dbReference type="InterPro" id="IPR027417">
    <property type="entry name" value="P-loop_NTPase"/>
</dbReference>
<evidence type="ECO:0000256" key="1">
    <source>
        <dbReference type="ARBA" id="ARBA00022737"/>
    </source>
</evidence>
<dbReference type="AlphaFoldDB" id="L8FRI5"/>
<dbReference type="HOGENOM" id="CLU_000288_34_23_1"/>
<organism evidence="4 5">
    <name type="scientific">Pseudogymnoascus destructans (strain ATCC MYA-4855 / 20631-21)</name>
    <name type="common">Bat white-nose syndrome fungus</name>
    <name type="synonym">Geomyces destructans</name>
    <dbReference type="NCBI Taxonomy" id="658429"/>
    <lineage>
        <taxon>Eukaryota</taxon>
        <taxon>Fungi</taxon>
        <taxon>Dikarya</taxon>
        <taxon>Ascomycota</taxon>
        <taxon>Pezizomycotina</taxon>
        <taxon>Leotiomycetes</taxon>
        <taxon>Thelebolales</taxon>
        <taxon>Thelebolaceae</taxon>
        <taxon>Pseudogymnoascus</taxon>
    </lineage>
</organism>
<dbReference type="PANTHER" id="PTHR10039">
    <property type="entry name" value="AMELOGENIN"/>
    <property type="match status" value="1"/>
</dbReference>
<protein>
    <recommendedName>
        <fullName evidence="3">Nephrocystin 3-like N-terminal domain-containing protein</fullName>
    </recommendedName>
</protein>
<reference evidence="5" key="1">
    <citation type="submission" date="2010-09" db="EMBL/GenBank/DDBJ databases">
        <title>The genome sequence of Geomyces destructans 20631-21.</title>
        <authorList>
            <consortium name="The Broad Institute Genome Sequencing Platform"/>
            <person name="Cuomo C.A."/>
            <person name="Blehert D.S."/>
            <person name="Lorch J.M."/>
            <person name="Young S.K."/>
            <person name="Zeng Q."/>
            <person name="Gargeya S."/>
            <person name="Fitzgerald M."/>
            <person name="Haas B."/>
            <person name="Abouelleil A."/>
            <person name="Alvarado L."/>
            <person name="Arachchi H.M."/>
            <person name="Berlin A."/>
            <person name="Brown A."/>
            <person name="Chapman S.B."/>
            <person name="Chen Z."/>
            <person name="Dunbar C."/>
            <person name="Freedman E."/>
            <person name="Gearin G."/>
            <person name="Gellesch M."/>
            <person name="Goldberg J."/>
            <person name="Griggs A."/>
            <person name="Gujja S."/>
            <person name="Heiman D."/>
            <person name="Howarth C."/>
            <person name="Larson L."/>
            <person name="Lui A."/>
            <person name="MacDonald P.J.P."/>
            <person name="Montmayeur A."/>
            <person name="Murphy C."/>
            <person name="Neiman D."/>
            <person name="Pearson M."/>
            <person name="Priest M."/>
            <person name="Roberts A."/>
            <person name="Saif S."/>
            <person name="Shea T."/>
            <person name="Shenoy N."/>
            <person name="Sisk P."/>
            <person name="Stolte C."/>
            <person name="Sykes S."/>
            <person name="Wortman J."/>
            <person name="Nusbaum C."/>
            <person name="Birren B."/>
        </authorList>
    </citation>
    <scope>NUCLEOTIDE SEQUENCE [LARGE SCALE GENOMIC DNA]</scope>
    <source>
        <strain evidence="5">ATCC MYA-4855 / 20631-21</strain>
    </source>
</reference>
<dbReference type="EMBL" id="GL573183">
    <property type="protein sequence ID" value="ELR03507.1"/>
    <property type="molecule type" value="Genomic_DNA"/>
</dbReference>
<evidence type="ECO:0000313" key="5">
    <source>
        <dbReference type="Proteomes" id="UP000011064"/>
    </source>
</evidence>
<feature type="domain" description="Nephrocystin 3-like N-terminal" evidence="3">
    <location>
        <begin position="230"/>
        <end position="393"/>
    </location>
</feature>
<dbReference type="PANTHER" id="PTHR10039:SF15">
    <property type="entry name" value="NACHT DOMAIN-CONTAINING PROTEIN"/>
    <property type="match status" value="1"/>
</dbReference>
<keyword evidence="5" id="KW-1185">Reference proteome</keyword>